<feature type="domain" description="DUF4124" evidence="4">
    <location>
        <begin position="25"/>
        <end position="51"/>
    </location>
</feature>
<dbReference type="EMBL" id="AP025592">
    <property type="protein sequence ID" value="BDG08859.1"/>
    <property type="molecule type" value="Genomic_DNA"/>
</dbReference>
<comment type="similarity">
    <text evidence="1">Belongs to the transglycosylase Slt family.</text>
</comment>
<organism evidence="5 6">
    <name type="scientific">Anaeromyxobacter paludicola</name>
    <dbReference type="NCBI Taxonomy" id="2918171"/>
    <lineage>
        <taxon>Bacteria</taxon>
        <taxon>Pseudomonadati</taxon>
        <taxon>Myxococcota</taxon>
        <taxon>Myxococcia</taxon>
        <taxon>Myxococcales</taxon>
        <taxon>Cystobacterineae</taxon>
        <taxon>Anaeromyxobacteraceae</taxon>
        <taxon>Anaeromyxobacter</taxon>
    </lineage>
</organism>
<evidence type="ECO:0000259" key="3">
    <source>
        <dbReference type="Pfam" id="PF01464"/>
    </source>
</evidence>
<dbReference type="PANTHER" id="PTHR37423">
    <property type="entry name" value="SOLUBLE LYTIC MUREIN TRANSGLYCOSYLASE-RELATED"/>
    <property type="match status" value="1"/>
</dbReference>
<dbReference type="InterPro" id="IPR008258">
    <property type="entry name" value="Transglycosylase_SLT_dom_1"/>
</dbReference>
<name>A0ABM7XAH5_9BACT</name>
<dbReference type="PANTHER" id="PTHR37423:SF2">
    <property type="entry name" value="MEMBRANE-BOUND LYTIC MUREIN TRANSGLYCOSYLASE C"/>
    <property type="match status" value="1"/>
</dbReference>
<dbReference type="Proteomes" id="UP001162734">
    <property type="component" value="Chromosome"/>
</dbReference>
<keyword evidence="6" id="KW-1185">Reference proteome</keyword>
<evidence type="ECO:0000256" key="2">
    <source>
        <dbReference type="SAM" id="SignalP"/>
    </source>
</evidence>
<feature type="chain" id="PRO_5046612166" evidence="2">
    <location>
        <begin position="22"/>
        <end position="216"/>
    </location>
</feature>
<evidence type="ECO:0000313" key="5">
    <source>
        <dbReference type="EMBL" id="BDG08859.1"/>
    </source>
</evidence>
<dbReference type="SUPFAM" id="SSF53955">
    <property type="entry name" value="Lysozyme-like"/>
    <property type="match status" value="1"/>
</dbReference>
<dbReference type="Gene3D" id="1.10.530.10">
    <property type="match status" value="1"/>
</dbReference>
<sequence>MGRIRPLLALLGLLGAARARAAQPYDGVYSYKDSDGVYHFSNAPSETQYRPVIREYRRNGVTYVTIGPRSRGGVEKARLVFSSAAAKIYEPLIAAAADKYRLAPALIKAVMSVESAGNRYAQSDKGAMGLMQLMPGTARDMAVRDAWDPGQNIEGGARYLRQMLDLHGQDLEKALAAYNAGPQAVRRSGGAVPAIRETQEYVRRVREHYDHFIAER</sequence>
<gene>
    <name evidence="5" type="ORF">AMPC_19720</name>
</gene>
<evidence type="ECO:0000313" key="6">
    <source>
        <dbReference type="Proteomes" id="UP001162734"/>
    </source>
</evidence>
<feature type="signal peptide" evidence="2">
    <location>
        <begin position="1"/>
        <end position="21"/>
    </location>
</feature>
<protein>
    <submittedName>
        <fullName evidence="5">Lytic transglycosylase</fullName>
    </submittedName>
</protein>
<reference evidence="6" key="1">
    <citation type="journal article" date="2022" name="Int. J. Syst. Evol. Microbiol.">
        <title>Anaeromyxobacter oryzae sp. nov., Anaeromyxobacter diazotrophicus sp. nov. and Anaeromyxobacter paludicola sp. nov., isolated from paddy soils.</title>
        <authorList>
            <person name="Itoh H."/>
            <person name="Xu Z."/>
            <person name="Mise K."/>
            <person name="Masuda Y."/>
            <person name="Ushijima N."/>
            <person name="Hayakawa C."/>
            <person name="Shiratori Y."/>
            <person name="Senoo K."/>
        </authorList>
    </citation>
    <scope>NUCLEOTIDE SEQUENCE [LARGE SCALE GENOMIC DNA]</scope>
    <source>
        <strain evidence="6">Red630</strain>
    </source>
</reference>
<dbReference type="RefSeq" id="WP_248346138.1">
    <property type="nucleotide sequence ID" value="NZ_AP025592.1"/>
</dbReference>
<dbReference type="Pfam" id="PF01464">
    <property type="entry name" value="SLT"/>
    <property type="match status" value="1"/>
</dbReference>
<proteinExistence type="inferred from homology"/>
<evidence type="ECO:0000256" key="1">
    <source>
        <dbReference type="ARBA" id="ARBA00007734"/>
    </source>
</evidence>
<keyword evidence="2" id="KW-0732">Signal</keyword>
<evidence type="ECO:0000259" key="4">
    <source>
        <dbReference type="Pfam" id="PF13511"/>
    </source>
</evidence>
<accession>A0ABM7XAH5</accession>
<dbReference type="InterPro" id="IPR025392">
    <property type="entry name" value="DUF4124"/>
</dbReference>
<feature type="domain" description="Transglycosylase SLT" evidence="3">
    <location>
        <begin position="92"/>
        <end position="190"/>
    </location>
</feature>
<dbReference type="Pfam" id="PF13511">
    <property type="entry name" value="DUF4124"/>
    <property type="match status" value="1"/>
</dbReference>
<dbReference type="InterPro" id="IPR023346">
    <property type="entry name" value="Lysozyme-like_dom_sf"/>
</dbReference>
<dbReference type="CDD" id="cd00254">
    <property type="entry name" value="LT-like"/>
    <property type="match status" value="1"/>
</dbReference>